<gene>
    <name evidence="3" type="ORF">R0135_12280</name>
</gene>
<dbReference type="Gene3D" id="1.10.287.70">
    <property type="match status" value="1"/>
</dbReference>
<feature type="transmembrane region" description="Helical" evidence="1">
    <location>
        <begin position="78"/>
        <end position="99"/>
    </location>
</feature>
<dbReference type="RefSeq" id="WP_407347160.1">
    <property type="nucleotide sequence ID" value="NZ_CP136864.1"/>
</dbReference>
<sequence>MLKVFLINGAVIALAVVIHYEFLYQFTMVMPRLRIRHRFRILLGVFAALTAHTLEIWIFAAAYFFMDKTAGWGHLQGSYDGSLLSSVYFSFTAFTTLGLGDIEPTGNMRYLVGLESLTGFVLITWTASFLYLEMTRYWDRD</sequence>
<evidence type="ECO:0000313" key="3">
    <source>
        <dbReference type="EMBL" id="WOJ92559.1"/>
    </source>
</evidence>
<protein>
    <submittedName>
        <fullName evidence="3">Ion channel</fullName>
    </submittedName>
</protein>
<dbReference type="SUPFAM" id="SSF81324">
    <property type="entry name" value="Voltage-gated potassium channels"/>
    <property type="match status" value="1"/>
</dbReference>
<dbReference type="Proteomes" id="UP001626537">
    <property type="component" value="Chromosome"/>
</dbReference>
<feature type="transmembrane region" description="Helical" evidence="1">
    <location>
        <begin position="111"/>
        <end position="132"/>
    </location>
</feature>
<feature type="transmembrane region" description="Helical" evidence="1">
    <location>
        <begin position="6"/>
        <end position="29"/>
    </location>
</feature>
<feature type="transmembrane region" description="Helical" evidence="1">
    <location>
        <begin position="41"/>
        <end position="66"/>
    </location>
</feature>
<keyword evidence="1" id="KW-1133">Transmembrane helix</keyword>
<dbReference type="EMBL" id="CP136864">
    <property type="protein sequence ID" value="WOJ92559.1"/>
    <property type="molecule type" value="Genomic_DNA"/>
</dbReference>
<evidence type="ECO:0000256" key="1">
    <source>
        <dbReference type="SAM" id="Phobius"/>
    </source>
</evidence>
<proteinExistence type="predicted"/>
<name>A0ABZ0HZ91_9GAMM</name>
<keyword evidence="1" id="KW-0812">Transmembrane</keyword>
<evidence type="ECO:0000259" key="2">
    <source>
        <dbReference type="Pfam" id="PF07885"/>
    </source>
</evidence>
<dbReference type="InterPro" id="IPR013099">
    <property type="entry name" value="K_chnl_dom"/>
</dbReference>
<accession>A0ABZ0HZ91</accession>
<feature type="domain" description="Potassium channel" evidence="2">
    <location>
        <begin position="53"/>
        <end position="130"/>
    </location>
</feature>
<keyword evidence="1" id="KW-0472">Membrane</keyword>
<keyword evidence="4" id="KW-1185">Reference proteome</keyword>
<evidence type="ECO:0000313" key="4">
    <source>
        <dbReference type="Proteomes" id="UP001626537"/>
    </source>
</evidence>
<organism evidence="3 4">
    <name type="scientific">Congregibacter variabilis</name>
    <dbReference type="NCBI Taxonomy" id="3081200"/>
    <lineage>
        <taxon>Bacteria</taxon>
        <taxon>Pseudomonadati</taxon>
        <taxon>Pseudomonadota</taxon>
        <taxon>Gammaproteobacteria</taxon>
        <taxon>Cellvibrionales</taxon>
        <taxon>Halieaceae</taxon>
        <taxon>Congregibacter</taxon>
    </lineage>
</organism>
<reference evidence="3 4" key="1">
    <citation type="submission" date="2023-10" db="EMBL/GenBank/DDBJ databases">
        <title>Two novel species belonging to the OM43/NOR5 clade.</title>
        <authorList>
            <person name="Park M."/>
        </authorList>
    </citation>
    <scope>NUCLEOTIDE SEQUENCE [LARGE SCALE GENOMIC DNA]</scope>
    <source>
        <strain evidence="3 4">IMCC43200</strain>
    </source>
</reference>
<dbReference type="Pfam" id="PF07885">
    <property type="entry name" value="Ion_trans_2"/>
    <property type="match status" value="1"/>
</dbReference>